<gene>
    <name evidence="3" type="ORF">LOD99_543</name>
</gene>
<comment type="caution">
    <text evidence="3">The sequence shown here is derived from an EMBL/GenBank/DDBJ whole genome shotgun (WGS) entry which is preliminary data.</text>
</comment>
<dbReference type="SUPFAM" id="SSF52058">
    <property type="entry name" value="L domain-like"/>
    <property type="match status" value="1"/>
</dbReference>
<dbReference type="AlphaFoldDB" id="A0AAV7KA73"/>
<evidence type="ECO:0000313" key="3">
    <source>
        <dbReference type="EMBL" id="KAI6657800.1"/>
    </source>
</evidence>
<proteinExistence type="predicted"/>
<dbReference type="PANTHER" id="PTHR18849:SF0">
    <property type="entry name" value="CILIA- AND FLAGELLA-ASSOCIATED PROTEIN 410-RELATED"/>
    <property type="match status" value="1"/>
</dbReference>
<sequence length="100" mass="11582">MIVDLEELAKLDKLKNLRSLWISENPCTSAPTIEYAEKIYSILPKIKYLDGQPIQSYLKQRKEEEKTESSNLFNAVSILIEDLSVDELIELQRRISLKIS</sequence>
<keyword evidence="4" id="KW-1185">Reference proteome</keyword>
<evidence type="ECO:0000313" key="4">
    <source>
        <dbReference type="Proteomes" id="UP001165289"/>
    </source>
</evidence>
<evidence type="ECO:0000256" key="2">
    <source>
        <dbReference type="ARBA" id="ARBA00022737"/>
    </source>
</evidence>
<protein>
    <submittedName>
        <fullName evidence="3">Uncharacterized protein</fullName>
    </submittedName>
</protein>
<organism evidence="3 4">
    <name type="scientific">Oopsacas minuta</name>
    <dbReference type="NCBI Taxonomy" id="111878"/>
    <lineage>
        <taxon>Eukaryota</taxon>
        <taxon>Metazoa</taxon>
        <taxon>Porifera</taxon>
        <taxon>Hexactinellida</taxon>
        <taxon>Hexasterophora</taxon>
        <taxon>Lyssacinosida</taxon>
        <taxon>Leucopsacidae</taxon>
        <taxon>Oopsacas</taxon>
    </lineage>
</organism>
<name>A0AAV7KA73_9METZ</name>
<dbReference type="EMBL" id="JAKMXF010000111">
    <property type="protein sequence ID" value="KAI6657800.1"/>
    <property type="molecule type" value="Genomic_DNA"/>
</dbReference>
<accession>A0AAV7KA73</accession>
<reference evidence="3 4" key="1">
    <citation type="journal article" date="2023" name="BMC Biol.">
        <title>The compact genome of the sponge Oopsacas minuta (Hexactinellida) is lacking key metazoan core genes.</title>
        <authorList>
            <person name="Santini S."/>
            <person name="Schenkelaars Q."/>
            <person name="Jourda C."/>
            <person name="Duchesne M."/>
            <person name="Belahbib H."/>
            <person name="Rocher C."/>
            <person name="Selva M."/>
            <person name="Riesgo A."/>
            <person name="Vervoort M."/>
            <person name="Leys S.P."/>
            <person name="Kodjabachian L."/>
            <person name="Le Bivic A."/>
            <person name="Borchiellini C."/>
            <person name="Claverie J.M."/>
            <person name="Renard E."/>
        </authorList>
    </citation>
    <scope>NUCLEOTIDE SEQUENCE [LARGE SCALE GENOMIC DNA]</scope>
    <source>
        <strain evidence="3">SPO-2</strain>
    </source>
</reference>
<dbReference type="PANTHER" id="PTHR18849">
    <property type="entry name" value="LEUCINE RICH REPEAT PROTEIN"/>
    <property type="match status" value="1"/>
</dbReference>
<keyword evidence="2" id="KW-0677">Repeat</keyword>
<dbReference type="Proteomes" id="UP001165289">
    <property type="component" value="Unassembled WGS sequence"/>
</dbReference>
<evidence type="ECO:0000256" key="1">
    <source>
        <dbReference type="ARBA" id="ARBA00022614"/>
    </source>
</evidence>
<dbReference type="InterPro" id="IPR032675">
    <property type="entry name" value="LRR_dom_sf"/>
</dbReference>
<keyword evidence="1" id="KW-0433">Leucine-rich repeat</keyword>
<dbReference type="Gene3D" id="3.80.10.10">
    <property type="entry name" value="Ribonuclease Inhibitor"/>
    <property type="match status" value="1"/>
</dbReference>